<dbReference type="GO" id="GO:0002161">
    <property type="term" value="F:aminoacyl-tRNA deacylase activity"/>
    <property type="evidence" value="ECO:0007669"/>
    <property type="project" value="InterPro"/>
</dbReference>
<accession>A0A2H0XBQ8</accession>
<comment type="caution">
    <text evidence="12">The sequence shown here is derived from an EMBL/GenBank/DDBJ whole genome shotgun (WGS) entry which is preliminary data.</text>
</comment>
<dbReference type="InterPro" id="IPR033709">
    <property type="entry name" value="Anticodon_Ile_ABEc"/>
</dbReference>
<evidence type="ECO:0000256" key="4">
    <source>
        <dbReference type="ARBA" id="ARBA00022840"/>
    </source>
</evidence>
<keyword evidence="6" id="KW-0030">Aminoacyl-tRNA synthetase</keyword>
<keyword evidence="3" id="KW-0547">Nucleotide-binding</keyword>
<dbReference type="SUPFAM" id="SSF52374">
    <property type="entry name" value="Nucleotidylyl transferase"/>
    <property type="match status" value="1"/>
</dbReference>
<dbReference type="GO" id="GO:0000049">
    <property type="term" value="F:tRNA binding"/>
    <property type="evidence" value="ECO:0007669"/>
    <property type="project" value="InterPro"/>
</dbReference>
<keyword evidence="4" id="KW-0067">ATP-binding</keyword>
<dbReference type="PRINTS" id="PR00984">
    <property type="entry name" value="TRNASYNTHILE"/>
</dbReference>
<dbReference type="Pfam" id="PF08264">
    <property type="entry name" value="Anticodon_1"/>
    <property type="match status" value="1"/>
</dbReference>
<sequence length="953" mass="109563">MLKEVASVPDFVDLEKQIVDYWAKINAPQKLKELRANAPEKVYYDGPITANNMPHYGHVVAWTLKDIIPRYWSMNGFFVSRNMGWDCQGIPVEYEVEKQLGFKNKKDVEIYGVEKFNQLCRESVLKYKNAMYDYEAKVGRWFDEGDMYFTMDSSFIESIWWSLKELYTKGLLYEGYKVVAYSTRAGTTLSTHEVSEGGYKDVEDPFITVKFELVKEPGTFVLAWTTTPWTIPGNLLLAVGKNIEYCKVALEGFKYILAKERLAEVFKGKDYKLEGNLSSKDLEGLEYRPIFDYYREKTQEGCFKIVIASHANTEEGTGVVHLAPYGAEDFEVFQDLGIKMFDYLDDTATFTSEIPQYQGLFYKDANSKIINDLEAKNALFATGKIVHRMPICWRTGTPLIFKPIKSWYVAVTKIKQRMMEENQKVHWVPEHLKDGYSGGWIENAKDWALSRSRYWGTPLPVWINDKTGQKVFIGSFAELKQLSGMELSDPHKPFVDQITWEDKVNGGTFKRVADVIDVWYDSGSVPFAKLHYPFKNKELFAKKFPAEYIAEGLDQVHLWFYVMHVLGVALFDRIPYKNVVTNGMMLSKVGEKLSKSKKNYPPLDDVLDKFGADILRFFILQSPLVKGESARFYDEALGDVKKEFFLTLWNCLKYFNIYANLCSYQPKDLQEPSNLENNLDIWIVSRLKETILEVRENLDKYYIMEATRALKPLVIDLSTWYIRRSRDRLKNGDVNALAVLHYVLSNVSLLLAPFTPFIAEEMYEVLGLREARGLDSVHFDLYPVAKELMPQEKRNLDKMKITRSVVSLALSIRTVKGIKVRQPLSAIYLAGVKLDSLYKDLVIDEANIKNVEDGFEESKLLTDLNFAFMEDKGIKVYLDTSITDELRIEGTARELVRAIQDLRKEKGLTVNQKVSITYPNTPENLLAVEKMGEEIKQKVGATHLLAGDNLDLV</sequence>
<evidence type="ECO:0000256" key="2">
    <source>
        <dbReference type="ARBA" id="ARBA00022598"/>
    </source>
</evidence>
<dbReference type="InterPro" id="IPR009008">
    <property type="entry name" value="Val/Leu/Ile-tRNA-synth_edit"/>
</dbReference>
<evidence type="ECO:0000256" key="9">
    <source>
        <dbReference type="NCBIfam" id="TIGR00392"/>
    </source>
</evidence>
<feature type="domain" description="Methionyl/Valyl/Leucyl/Isoleucyl-tRNA synthetase anticodon-binding" evidence="11">
    <location>
        <begin position="680"/>
        <end position="827"/>
    </location>
</feature>
<name>A0A2H0XBQ8_UNCKA</name>
<dbReference type="NCBIfam" id="TIGR00392">
    <property type="entry name" value="ileS"/>
    <property type="match status" value="1"/>
</dbReference>
<organism evidence="12 13">
    <name type="scientific">candidate division WWE3 bacterium CG08_land_8_20_14_0_20_41_10</name>
    <dbReference type="NCBI Taxonomy" id="1975085"/>
    <lineage>
        <taxon>Bacteria</taxon>
        <taxon>Katanobacteria</taxon>
    </lineage>
</organism>
<evidence type="ECO:0000256" key="7">
    <source>
        <dbReference type="ARBA" id="ARBA00025217"/>
    </source>
</evidence>
<evidence type="ECO:0000256" key="3">
    <source>
        <dbReference type="ARBA" id="ARBA00022741"/>
    </source>
</evidence>
<dbReference type="InterPro" id="IPR002300">
    <property type="entry name" value="aa-tRNA-synth_Ia"/>
</dbReference>
<dbReference type="GO" id="GO:0006428">
    <property type="term" value="P:isoleucyl-tRNA aminoacylation"/>
    <property type="evidence" value="ECO:0007669"/>
    <property type="project" value="UniProtKB-UniRule"/>
</dbReference>
<dbReference type="InterPro" id="IPR002301">
    <property type="entry name" value="Ile-tRNA-ligase"/>
</dbReference>
<dbReference type="EC" id="6.1.1.5" evidence="1 9"/>
<evidence type="ECO:0000256" key="5">
    <source>
        <dbReference type="ARBA" id="ARBA00022917"/>
    </source>
</evidence>
<keyword evidence="5" id="KW-0648">Protein biosynthesis</keyword>
<dbReference type="InterPro" id="IPR023586">
    <property type="entry name" value="Ile-tRNA-ligase_type2"/>
</dbReference>
<evidence type="ECO:0000256" key="6">
    <source>
        <dbReference type="ARBA" id="ARBA00023146"/>
    </source>
</evidence>
<dbReference type="AlphaFoldDB" id="A0A2H0XBQ8"/>
<evidence type="ECO:0000313" key="13">
    <source>
        <dbReference type="Proteomes" id="UP000231252"/>
    </source>
</evidence>
<evidence type="ECO:0000259" key="11">
    <source>
        <dbReference type="Pfam" id="PF08264"/>
    </source>
</evidence>
<dbReference type="SUPFAM" id="SSF47323">
    <property type="entry name" value="Anticodon-binding domain of a subclass of class I aminoacyl-tRNA synthetases"/>
    <property type="match status" value="1"/>
</dbReference>
<dbReference type="Proteomes" id="UP000231252">
    <property type="component" value="Unassembled WGS sequence"/>
</dbReference>
<dbReference type="GO" id="GO:0005737">
    <property type="term" value="C:cytoplasm"/>
    <property type="evidence" value="ECO:0007669"/>
    <property type="project" value="UniProtKB-UniRule"/>
</dbReference>
<dbReference type="CDD" id="cd07961">
    <property type="entry name" value="Anticodon_Ia_Ile_ABEc"/>
    <property type="match status" value="1"/>
</dbReference>
<evidence type="ECO:0000313" key="12">
    <source>
        <dbReference type="EMBL" id="PIS22291.1"/>
    </source>
</evidence>
<dbReference type="Pfam" id="PF19302">
    <property type="entry name" value="DUF5915"/>
    <property type="match status" value="1"/>
</dbReference>
<dbReference type="GO" id="GO:0004822">
    <property type="term" value="F:isoleucine-tRNA ligase activity"/>
    <property type="evidence" value="ECO:0007669"/>
    <property type="project" value="UniProtKB-UniRule"/>
</dbReference>
<dbReference type="PANTHER" id="PTHR42780">
    <property type="entry name" value="SOLEUCYL-TRNA SYNTHETASE"/>
    <property type="match status" value="1"/>
</dbReference>
<dbReference type="Gene3D" id="1.10.730.10">
    <property type="entry name" value="Isoleucyl-tRNA Synthetase, Domain 1"/>
    <property type="match status" value="1"/>
</dbReference>
<evidence type="ECO:0000256" key="1">
    <source>
        <dbReference type="ARBA" id="ARBA00013165"/>
    </source>
</evidence>
<feature type="domain" description="Aminoacyl-tRNA synthetase class Ia" evidence="10">
    <location>
        <begin position="18"/>
        <end position="627"/>
    </location>
</feature>
<comment type="catalytic activity">
    <reaction evidence="8">
        <text>tRNA(Ile) + L-isoleucine + ATP = L-isoleucyl-tRNA(Ile) + AMP + diphosphate</text>
        <dbReference type="Rhea" id="RHEA:11060"/>
        <dbReference type="Rhea" id="RHEA-COMP:9666"/>
        <dbReference type="Rhea" id="RHEA-COMP:9695"/>
        <dbReference type="ChEBI" id="CHEBI:30616"/>
        <dbReference type="ChEBI" id="CHEBI:33019"/>
        <dbReference type="ChEBI" id="CHEBI:58045"/>
        <dbReference type="ChEBI" id="CHEBI:78442"/>
        <dbReference type="ChEBI" id="CHEBI:78528"/>
        <dbReference type="ChEBI" id="CHEBI:456215"/>
        <dbReference type="EC" id="6.1.1.5"/>
    </reaction>
</comment>
<dbReference type="InterPro" id="IPR013155">
    <property type="entry name" value="M/V/L/I-tRNA-synth_anticd-bd"/>
</dbReference>
<comment type="function">
    <text evidence="7">Catalyzes the attachment of isoleucine to tRNA(Ile). As IleRS can inadvertently accommodate and process structurally similar amino acids such as valine, to avoid such errors it has two additional distinct tRNA(Ile)-dependent editing activities. One activity is designated as 'pretransfer' editing and involves the hydrolysis of activated Val-AMP. The other activity is designated 'posttransfer' editing and involves deacylation of mischarged Val-tRNA(Ile).</text>
</comment>
<reference evidence="13" key="1">
    <citation type="submission" date="2017-09" db="EMBL/GenBank/DDBJ databases">
        <title>Depth-based differentiation of microbial function through sediment-hosted aquifers and enrichment of novel symbionts in the deep terrestrial subsurface.</title>
        <authorList>
            <person name="Probst A.J."/>
            <person name="Ladd B."/>
            <person name="Jarett J.K."/>
            <person name="Geller-Mcgrath D.E."/>
            <person name="Sieber C.M.K."/>
            <person name="Emerson J.B."/>
            <person name="Anantharaman K."/>
            <person name="Thomas B.C."/>
            <person name="Malmstrom R."/>
            <person name="Stieglmeier M."/>
            <person name="Klingl A."/>
            <person name="Woyke T."/>
            <person name="Ryan C.M."/>
            <person name="Banfield J.F."/>
        </authorList>
    </citation>
    <scope>NUCLEOTIDE SEQUENCE [LARGE SCALE GENOMIC DNA]</scope>
</reference>
<dbReference type="GO" id="GO:0005524">
    <property type="term" value="F:ATP binding"/>
    <property type="evidence" value="ECO:0007669"/>
    <property type="project" value="UniProtKB-KW"/>
</dbReference>
<dbReference type="InterPro" id="IPR014729">
    <property type="entry name" value="Rossmann-like_a/b/a_fold"/>
</dbReference>
<evidence type="ECO:0000256" key="8">
    <source>
        <dbReference type="ARBA" id="ARBA00048359"/>
    </source>
</evidence>
<gene>
    <name evidence="12" type="ORF">COT50_02720</name>
</gene>
<dbReference type="SUPFAM" id="SSF50677">
    <property type="entry name" value="ValRS/IleRS/LeuRS editing domain"/>
    <property type="match status" value="1"/>
</dbReference>
<protein>
    <recommendedName>
        <fullName evidence="1 9">Isoleucine--tRNA ligase</fullName>
        <ecNumber evidence="1 9">6.1.1.5</ecNumber>
    </recommendedName>
</protein>
<dbReference type="InterPro" id="IPR009080">
    <property type="entry name" value="tRNAsynth_Ia_anticodon-bd"/>
</dbReference>
<proteinExistence type="predicted"/>
<dbReference type="Gene3D" id="3.40.50.620">
    <property type="entry name" value="HUPs"/>
    <property type="match status" value="2"/>
</dbReference>
<dbReference type="EMBL" id="PEYU01000062">
    <property type="protein sequence ID" value="PIS22291.1"/>
    <property type="molecule type" value="Genomic_DNA"/>
</dbReference>
<evidence type="ECO:0000259" key="10">
    <source>
        <dbReference type="Pfam" id="PF00133"/>
    </source>
</evidence>
<dbReference type="Pfam" id="PF00133">
    <property type="entry name" value="tRNA-synt_1"/>
    <property type="match status" value="1"/>
</dbReference>
<dbReference type="CDD" id="cd00818">
    <property type="entry name" value="IleRS_core"/>
    <property type="match status" value="1"/>
</dbReference>
<keyword evidence="2 12" id="KW-0436">Ligase</keyword>
<dbReference type="PANTHER" id="PTHR42780:SF1">
    <property type="entry name" value="ISOLEUCINE--TRNA LIGASE, CYTOPLASMIC"/>
    <property type="match status" value="1"/>
</dbReference>